<proteinExistence type="inferred from homology"/>
<dbReference type="GO" id="GO:0005886">
    <property type="term" value="C:plasma membrane"/>
    <property type="evidence" value="ECO:0007669"/>
    <property type="project" value="UniProtKB-SubCell"/>
</dbReference>
<organism evidence="8 9">
    <name type="scientific">Candidatus Egerieousia excrementavium</name>
    <dbReference type="NCBI Taxonomy" id="2840778"/>
    <lineage>
        <taxon>Bacteria</taxon>
        <taxon>Pseudomonadati</taxon>
        <taxon>Bacteroidota</taxon>
        <taxon>Bacteroidia</taxon>
        <taxon>Bacteroidales</taxon>
        <taxon>Candidatus Egerieousia</taxon>
    </lineage>
</organism>
<dbReference type="Pfam" id="PF02417">
    <property type="entry name" value="Chromate_transp"/>
    <property type="match status" value="1"/>
</dbReference>
<dbReference type="Proteomes" id="UP000823635">
    <property type="component" value="Unassembled WGS sequence"/>
</dbReference>
<keyword evidence="6 7" id="KW-0472">Membrane</keyword>
<name>A0A9D9DL54_9BACT</name>
<sequence>MKNIYAEIFTCFAKIGAFTLGGGYAMMPIIQKEVVEKKRWIDEKDFMDVIAISQSAPGILAVNISIFIGYRLKGVRGSIVATLGSILPSFVIILLIAMFFTSYSHNETVIKIFQGIRPAVVALIAVPVVNMARSAKLNLYTGALAAATAAAIIFLHVSPIYILLTVGTVYIAAEYMIRRRGGAGK</sequence>
<keyword evidence="3" id="KW-1003">Cell membrane</keyword>
<evidence type="ECO:0000256" key="5">
    <source>
        <dbReference type="ARBA" id="ARBA00022989"/>
    </source>
</evidence>
<feature type="transmembrane region" description="Helical" evidence="7">
    <location>
        <begin position="160"/>
        <end position="177"/>
    </location>
</feature>
<reference evidence="8" key="1">
    <citation type="submission" date="2020-10" db="EMBL/GenBank/DDBJ databases">
        <authorList>
            <person name="Gilroy R."/>
        </authorList>
    </citation>
    <scope>NUCLEOTIDE SEQUENCE</scope>
    <source>
        <strain evidence="8">15467</strain>
    </source>
</reference>
<evidence type="ECO:0000256" key="7">
    <source>
        <dbReference type="SAM" id="Phobius"/>
    </source>
</evidence>
<gene>
    <name evidence="8" type="ORF">IAC68_05455</name>
</gene>
<comment type="caution">
    <text evidence="8">The sequence shown here is derived from an EMBL/GenBank/DDBJ whole genome shotgun (WGS) entry which is preliminary data.</text>
</comment>
<dbReference type="PANTHER" id="PTHR43663:SF2">
    <property type="entry name" value="CHROMATE TRANSPORT PROTEIN-RELATED"/>
    <property type="match status" value="1"/>
</dbReference>
<feature type="transmembrane region" description="Helical" evidence="7">
    <location>
        <begin position="50"/>
        <end position="72"/>
    </location>
</feature>
<feature type="transmembrane region" description="Helical" evidence="7">
    <location>
        <begin position="79"/>
        <end position="100"/>
    </location>
</feature>
<evidence type="ECO:0000256" key="3">
    <source>
        <dbReference type="ARBA" id="ARBA00022475"/>
    </source>
</evidence>
<feature type="transmembrane region" description="Helical" evidence="7">
    <location>
        <begin position="12"/>
        <end position="30"/>
    </location>
</feature>
<dbReference type="PANTHER" id="PTHR43663">
    <property type="entry name" value="CHROMATE TRANSPORT PROTEIN-RELATED"/>
    <property type="match status" value="1"/>
</dbReference>
<keyword evidence="5 7" id="KW-1133">Transmembrane helix</keyword>
<evidence type="ECO:0000313" key="9">
    <source>
        <dbReference type="Proteomes" id="UP000823635"/>
    </source>
</evidence>
<protein>
    <submittedName>
        <fullName evidence="8">Chromate transporter</fullName>
    </submittedName>
</protein>
<dbReference type="InterPro" id="IPR052518">
    <property type="entry name" value="CHR_Transporter"/>
</dbReference>
<reference evidence="8" key="2">
    <citation type="journal article" date="2021" name="PeerJ">
        <title>Extensive microbial diversity within the chicken gut microbiome revealed by metagenomics and culture.</title>
        <authorList>
            <person name="Gilroy R."/>
            <person name="Ravi A."/>
            <person name="Getino M."/>
            <person name="Pursley I."/>
            <person name="Horton D.L."/>
            <person name="Alikhan N.F."/>
            <person name="Baker D."/>
            <person name="Gharbi K."/>
            <person name="Hall N."/>
            <person name="Watson M."/>
            <person name="Adriaenssens E.M."/>
            <person name="Foster-Nyarko E."/>
            <person name="Jarju S."/>
            <person name="Secka A."/>
            <person name="Antonio M."/>
            <person name="Oren A."/>
            <person name="Chaudhuri R.R."/>
            <person name="La Ragione R."/>
            <person name="Hildebrand F."/>
            <person name="Pallen M.J."/>
        </authorList>
    </citation>
    <scope>NUCLEOTIDE SEQUENCE</scope>
    <source>
        <strain evidence="8">15467</strain>
    </source>
</reference>
<evidence type="ECO:0000256" key="2">
    <source>
        <dbReference type="ARBA" id="ARBA00005262"/>
    </source>
</evidence>
<evidence type="ECO:0000313" key="8">
    <source>
        <dbReference type="EMBL" id="MBO8429356.1"/>
    </source>
</evidence>
<dbReference type="EMBL" id="JADINB010000123">
    <property type="protein sequence ID" value="MBO8429356.1"/>
    <property type="molecule type" value="Genomic_DNA"/>
</dbReference>
<dbReference type="AlphaFoldDB" id="A0A9D9DL54"/>
<feature type="transmembrane region" description="Helical" evidence="7">
    <location>
        <begin position="112"/>
        <end position="130"/>
    </location>
</feature>
<dbReference type="GO" id="GO:0015109">
    <property type="term" value="F:chromate transmembrane transporter activity"/>
    <property type="evidence" value="ECO:0007669"/>
    <property type="project" value="InterPro"/>
</dbReference>
<evidence type="ECO:0000256" key="4">
    <source>
        <dbReference type="ARBA" id="ARBA00022692"/>
    </source>
</evidence>
<accession>A0A9D9DL54</accession>
<comment type="subcellular location">
    <subcellularLocation>
        <location evidence="1">Cell membrane</location>
        <topology evidence="1">Multi-pass membrane protein</topology>
    </subcellularLocation>
</comment>
<evidence type="ECO:0000256" key="6">
    <source>
        <dbReference type="ARBA" id="ARBA00023136"/>
    </source>
</evidence>
<dbReference type="InterPro" id="IPR003370">
    <property type="entry name" value="Chromate_transpt"/>
</dbReference>
<evidence type="ECO:0000256" key="1">
    <source>
        <dbReference type="ARBA" id="ARBA00004651"/>
    </source>
</evidence>
<keyword evidence="4 7" id="KW-0812">Transmembrane</keyword>
<comment type="similarity">
    <text evidence="2">Belongs to the chromate ion transporter (CHR) (TC 2.A.51) family.</text>
</comment>